<dbReference type="InterPro" id="IPR000917">
    <property type="entry name" value="Sulfatase_N"/>
</dbReference>
<dbReference type="Proteomes" id="UP000556298">
    <property type="component" value="Unassembled WGS sequence"/>
</dbReference>
<feature type="transmembrane region" description="Helical" evidence="7">
    <location>
        <begin position="160"/>
        <end position="180"/>
    </location>
</feature>
<feature type="domain" description="Sulfatase N-terminal" evidence="8">
    <location>
        <begin position="240"/>
        <end position="536"/>
    </location>
</feature>
<feature type="transmembrane region" description="Helical" evidence="7">
    <location>
        <begin position="53"/>
        <end position="71"/>
    </location>
</feature>
<evidence type="ECO:0000256" key="6">
    <source>
        <dbReference type="ARBA" id="ARBA00023136"/>
    </source>
</evidence>
<evidence type="ECO:0000313" key="10">
    <source>
        <dbReference type="Proteomes" id="UP000556298"/>
    </source>
</evidence>
<evidence type="ECO:0000256" key="1">
    <source>
        <dbReference type="ARBA" id="ARBA00004651"/>
    </source>
</evidence>
<dbReference type="GO" id="GO:0016776">
    <property type="term" value="F:phosphotransferase activity, phosphate group as acceptor"/>
    <property type="evidence" value="ECO:0007669"/>
    <property type="project" value="TreeGrafter"/>
</dbReference>
<dbReference type="Pfam" id="PF00884">
    <property type="entry name" value="Sulfatase"/>
    <property type="match status" value="1"/>
</dbReference>
<proteinExistence type="predicted"/>
<feature type="transmembrane region" description="Helical" evidence="7">
    <location>
        <begin position="83"/>
        <end position="105"/>
    </location>
</feature>
<keyword evidence="3 9" id="KW-0808">Transferase</keyword>
<name>A0A7U8GGH5_CAMLA</name>
<evidence type="ECO:0000256" key="4">
    <source>
        <dbReference type="ARBA" id="ARBA00022692"/>
    </source>
</evidence>
<accession>A0A7U8GGH5</accession>
<feature type="transmembrane region" description="Helical" evidence="7">
    <location>
        <begin position="125"/>
        <end position="148"/>
    </location>
</feature>
<dbReference type="PANTHER" id="PTHR30443:SF2">
    <property type="entry name" value="PHOSPHOETHANOLAMINE TRANSFERASE EPTC"/>
    <property type="match status" value="1"/>
</dbReference>
<dbReference type="EMBL" id="AABYWZ010000034">
    <property type="protein sequence ID" value="EAJ5682218.1"/>
    <property type="molecule type" value="Genomic_DNA"/>
</dbReference>
<dbReference type="InterPro" id="IPR017850">
    <property type="entry name" value="Alkaline_phosphatase_core_sf"/>
</dbReference>
<dbReference type="AlphaFoldDB" id="A0A7U8GGH5"/>
<dbReference type="Gene3D" id="3.40.720.10">
    <property type="entry name" value="Alkaline Phosphatase, subunit A"/>
    <property type="match status" value="1"/>
</dbReference>
<comment type="subcellular location">
    <subcellularLocation>
        <location evidence="1">Cell membrane</location>
        <topology evidence="1">Multi-pass membrane protein</topology>
    </subcellularLocation>
</comment>
<evidence type="ECO:0000256" key="3">
    <source>
        <dbReference type="ARBA" id="ARBA00022679"/>
    </source>
</evidence>
<dbReference type="GO" id="GO:0009244">
    <property type="term" value="P:lipopolysaccharide core region biosynthetic process"/>
    <property type="evidence" value="ECO:0007669"/>
    <property type="project" value="TreeGrafter"/>
</dbReference>
<dbReference type="GO" id="GO:0005886">
    <property type="term" value="C:plasma membrane"/>
    <property type="evidence" value="ECO:0007669"/>
    <property type="project" value="UniProtKB-SubCell"/>
</dbReference>
<evidence type="ECO:0000256" key="7">
    <source>
        <dbReference type="SAM" id="Phobius"/>
    </source>
</evidence>
<keyword evidence="4 7" id="KW-0812">Transmembrane</keyword>
<dbReference type="InterPro" id="IPR058130">
    <property type="entry name" value="PEA_transf_C"/>
</dbReference>
<dbReference type="InterPro" id="IPR040423">
    <property type="entry name" value="PEA_transferase"/>
</dbReference>
<dbReference type="CDD" id="cd16017">
    <property type="entry name" value="LptA"/>
    <property type="match status" value="1"/>
</dbReference>
<feature type="transmembrane region" description="Helical" evidence="7">
    <location>
        <begin position="12"/>
        <end position="33"/>
    </location>
</feature>
<evidence type="ECO:0000256" key="2">
    <source>
        <dbReference type="ARBA" id="ARBA00022475"/>
    </source>
</evidence>
<keyword evidence="6 7" id="KW-0472">Membrane</keyword>
<keyword evidence="2" id="KW-1003">Cell membrane</keyword>
<dbReference type="PANTHER" id="PTHR30443">
    <property type="entry name" value="INNER MEMBRANE PROTEIN"/>
    <property type="match status" value="1"/>
</dbReference>
<comment type="caution">
    <text evidence="9">The sequence shown here is derived from an EMBL/GenBank/DDBJ whole genome shotgun (WGS) entry which is preliminary data.</text>
</comment>
<evidence type="ECO:0000313" key="9">
    <source>
        <dbReference type="EMBL" id="EAJ5682218.1"/>
    </source>
</evidence>
<evidence type="ECO:0000256" key="5">
    <source>
        <dbReference type="ARBA" id="ARBA00022989"/>
    </source>
</evidence>
<keyword evidence="5 7" id="KW-1133">Transmembrane helix</keyword>
<sequence>MEKISNFYNKKMIIFNRSFFYILLINIFLYSLVYLSPQTFRGWFEAIEEISRAVKYNIIGVFCYFFIISFFPLKIKNLLEKIIIVVIFIIGFIDLFLYVNFNSFLNLAFLETFLTTDPTESKEFIQTYFDFTTITILLAYILVTFLYFKLPFPSFFIPNKYKIQQFLKVILFIVCIITIIKKPNKYLYEDTLTFARWIQTISIALGKQNSYIEQLKKYDIEMNKILEISNLNITHSLNIPKIVIIMGESTQRNYMGIYGYPLDTTPQLNKITNRGNLFIFDDIISPFSHTNPSLARIFTFSNYENNTIPWYQQLNIIDIMKKANYYTYWISNQEPISIYGNAPEAISRRANETVFLSKFSSFNSNTLDEIILTKLQKNKFKKEFYIIHLAGTHASYDKRYPQSFNIFKKENLISNNLNNLNSREKLSTRQAQIKTRYLNAIIYNDFVVSEILEYFKDENALVIYTSDHADEVYDFRNFHGHSESLASRFMVEIPFMIYVSDKFKKTYPEIIDKIQKAQNLPFMSDDFLHSFLDLVQIKTKQLEENRSLFNEAYNQNRIRLYANRNYDEELKQNYPFKAPSKIWLHRTNSLDKFEYFKNDYKNFEVDVHFFEEENYFDVGHDGKQTSIGLDLKDLLKAAVEKDKTTHFQTKFWVDFKNLNNKNAKKALSILLKICKEANFNPKNLIIESSQYTALKTFKDANLYTSYYIKYYTKEELQKNGNNIRSDIQKAIDSNSFNALSFPYYLYEFIKQSNFKVKNKYNNLEDIDLLTWNESNDWFKNQNKEIFHDPQIKIILAGERYNKKQIK</sequence>
<reference evidence="9 10" key="1">
    <citation type="submission" date="2018-05" db="EMBL/GenBank/DDBJ databases">
        <authorList>
            <consortium name="PulseNet: The National Subtyping Network for Foodborne Disease Surveillance"/>
            <person name="Tarr C.L."/>
            <person name="Trees E."/>
            <person name="Katz L.S."/>
            <person name="Carleton-Romer H.A."/>
            <person name="Stroika S."/>
            <person name="Kucerova Z."/>
            <person name="Roache K.F."/>
            <person name="Sabol A.L."/>
            <person name="Besser J."/>
            <person name="Gerner-Smidt P."/>
        </authorList>
    </citation>
    <scope>NUCLEOTIDE SEQUENCE [LARGE SCALE GENOMIC DNA]</scope>
    <source>
        <strain evidence="9 10">2016D-0268</strain>
    </source>
</reference>
<dbReference type="SUPFAM" id="SSF53649">
    <property type="entry name" value="Alkaline phosphatase-like"/>
    <property type="match status" value="1"/>
</dbReference>
<evidence type="ECO:0000259" key="8">
    <source>
        <dbReference type="Pfam" id="PF00884"/>
    </source>
</evidence>
<gene>
    <name evidence="9" type="ORF">BXA13_07900</name>
</gene>
<organism evidence="9 10">
    <name type="scientific">Campylobacter lari</name>
    <dbReference type="NCBI Taxonomy" id="201"/>
    <lineage>
        <taxon>Bacteria</taxon>
        <taxon>Pseudomonadati</taxon>
        <taxon>Campylobacterota</taxon>
        <taxon>Epsilonproteobacteria</taxon>
        <taxon>Campylobacterales</taxon>
        <taxon>Campylobacteraceae</taxon>
        <taxon>Campylobacter</taxon>
    </lineage>
</organism>
<protein>
    <submittedName>
        <fullName evidence="9">Phosphoethanolamine transferase</fullName>
    </submittedName>
</protein>